<dbReference type="InterPro" id="IPR005174">
    <property type="entry name" value="KIB1-4_b-propeller"/>
</dbReference>
<dbReference type="PANTHER" id="PTHR33110:SF56">
    <property type="entry name" value="DUF295 DOMAIN-CONTAINING PROTEIN"/>
    <property type="match status" value="1"/>
</dbReference>
<dbReference type="Pfam" id="PF03478">
    <property type="entry name" value="Beta-prop_KIB1-4"/>
    <property type="match status" value="1"/>
</dbReference>
<dbReference type="PANTHER" id="PTHR33110">
    <property type="entry name" value="F-BOX/KELCH-REPEAT PROTEIN-RELATED"/>
    <property type="match status" value="1"/>
</dbReference>
<feature type="domain" description="KIB1-4 beta-propeller" evidence="1">
    <location>
        <begin position="27"/>
        <end position="268"/>
    </location>
</feature>
<sequence>MLIHNPVFYSGTLPPHATSSTHRIYDGNVLPGTSDFDAGWVAGPDGSSFHRFTAHPEPTLQDLITGAVTTLPPFPEDNHGIVQRMKRNHGVVYGDGTIFLYSFVNEPAPEGRLYMPVFTAAIMRPGDTVWTVLERRLNSLPRSDNCAAYHDGKVLVWVGTDRWCIVTQDSKSNAGDINFINLEMTDDTRKDRRYMRTDNYVFASRVMVHALEEEADGNMRWVERDGRSFDDRVLFLGFPGSFTADATRLGMDGGCAYFVNRHRLFSYNLFNGEIKALESPFIGWIPPNAHVWLRPQPIVAPVQGMQERLSLHTHKNKPSTKNE</sequence>
<dbReference type="AlphaFoldDB" id="N1QY53"/>
<evidence type="ECO:0000259" key="1">
    <source>
        <dbReference type="Pfam" id="PF03478"/>
    </source>
</evidence>
<dbReference type="EnsemblPlants" id="EMT15828">
    <property type="protein sequence ID" value="EMT15828"/>
    <property type="gene ID" value="F775_13018"/>
</dbReference>
<organism evidence="2">
    <name type="scientific">Aegilops tauschii</name>
    <name type="common">Tausch's goatgrass</name>
    <name type="synonym">Aegilops squarrosa</name>
    <dbReference type="NCBI Taxonomy" id="37682"/>
    <lineage>
        <taxon>Eukaryota</taxon>
        <taxon>Viridiplantae</taxon>
        <taxon>Streptophyta</taxon>
        <taxon>Embryophyta</taxon>
        <taxon>Tracheophyta</taxon>
        <taxon>Spermatophyta</taxon>
        <taxon>Magnoliopsida</taxon>
        <taxon>Liliopsida</taxon>
        <taxon>Poales</taxon>
        <taxon>Poaceae</taxon>
        <taxon>BOP clade</taxon>
        <taxon>Pooideae</taxon>
        <taxon>Triticodae</taxon>
        <taxon>Triticeae</taxon>
        <taxon>Triticinae</taxon>
        <taxon>Aegilops</taxon>
    </lineage>
</organism>
<name>N1QY53_AEGTA</name>
<proteinExistence type="predicted"/>
<evidence type="ECO:0000313" key="2">
    <source>
        <dbReference type="EnsemblPlants" id="EMT15828"/>
    </source>
</evidence>
<reference evidence="2" key="1">
    <citation type="submission" date="2015-06" db="UniProtKB">
        <authorList>
            <consortium name="EnsemblPlants"/>
        </authorList>
    </citation>
    <scope>IDENTIFICATION</scope>
</reference>
<protein>
    <recommendedName>
        <fullName evidence="1">KIB1-4 beta-propeller domain-containing protein</fullName>
    </recommendedName>
</protein>
<accession>N1QY53</accession>